<sequence>MTTPLTLIATITALPGHAEAVEAGLRQLVPPSQAEAGCLQYNLHRHQELPNRFIMVEQWQDAAALSAHQQTAHFLHFGETCGNLLEQVDHQLMQRIL</sequence>
<dbReference type="AlphaFoldDB" id="A0A1H4S869"/>
<dbReference type="Proteomes" id="UP000242849">
    <property type="component" value="Unassembled WGS sequence"/>
</dbReference>
<dbReference type="PROSITE" id="PS51725">
    <property type="entry name" value="ABM"/>
    <property type="match status" value="1"/>
</dbReference>
<keyword evidence="2" id="KW-0560">Oxidoreductase</keyword>
<evidence type="ECO:0000313" key="3">
    <source>
        <dbReference type="Proteomes" id="UP000242849"/>
    </source>
</evidence>
<dbReference type="STRING" id="53406.SAMN05421553_0797"/>
<name>A0A1H4S869_PSEAG</name>
<dbReference type="InterPro" id="IPR007138">
    <property type="entry name" value="ABM_dom"/>
</dbReference>
<organism evidence="2 3">
    <name type="scientific">Pseudomonas anguilliseptica</name>
    <dbReference type="NCBI Taxonomy" id="53406"/>
    <lineage>
        <taxon>Bacteria</taxon>
        <taxon>Pseudomonadati</taxon>
        <taxon>Pseudomonadota</taxon>
        <taxon>Gammaproteobacteria</taxon>
        <taxon>Pseudomonadales</taxon>
        <taxon>Pseudomonadaceae</taxon>
        <taxon>Pseudomonas</taxon>
    </lineage>
</organism>
<accession>A0A1H4S869</accession>
<dbReference type="GO" id="GO:0004497">
    <property type="term" value="F:monooxygenase activity"/>
    <property type="evidence" value="ECO:0007669"/>
    <property type="project" value="UniProtKB-KW"/>
</dbReference>
<protein>
    <submittedName>
        <fullName evidence="2">Quinol monooxygenase YgiN</fullName>
    </submittedName>
</protein>
<dbReference type="InterPro" id="IPR011008">
    <property type="entry name" value="Dimeric_a/b-barrel"/>
</dbReference>
<dbReference type="InterPro" id="IPR050744">
    <property type="entry name" value="AI-2_Isomerase_LsrG"/>
</dbReference>
<keyword evidence="2" id="KW-0503">Monooxygenase</keyword>
<feature type="domain" description="ABM" evidence="1">
    <location>
        <begin position="5"/>
        <end position="97"/>
    </location>
</feature>
<keyword evidence="3" id="KW-1185">Reference proteome</keyword>
<dbReference type="OrthoDB" id="9812192at2"/>
<gene>
    <name evidence="2" type="ORF">SAMN05421553_0797</name>
</gene>
<dbReference type="Pfam" id="PF03992">
    <property type="entry name" value="ABM"/>
    <property type="match status" value="1"/>
</dbReference>
<reference evidence="3" key="1">
    <citation type="submission" date="2016-10" db="EMBL/GenBank/DDBJ databases">
        <authorList>
            <person name="Varghese N."/>
            <person name="Submissions S."/>
        </authorList>
    </citation>
    <scope>NUCLEOTIDE SEQUENCE [LARGE SCALE GENOMIC DNA]</scope>
    <source>
        <strain evidence="3">DSM 12111</strain>
    </source>
</reference>
<dbReference type="Gene3D" id="3.30.70.100">
    <property type="match status" value="1"/>
</dbReference>
<evidence type="ECO:0000259" key="1">
    <source>
        <dbReference type="PROSITE" id="PS51725"/>
    </source>
</evidence>
<dbReference type="PANTHER" id="PTHR33336:SF3">
    <property type="entry name" value="ABM DOMAIN-CONTAINING PROTEIN"/>
    <property type="match status" value="1"/>
</dbReference>
<dbReference type="SUPFAM" id="SSF54909">
    <property type="entry name" value="Dimeric alpha+beta barrel"/>
    <property type="match status" value="1"/>
</dbReference>
<dbReference type="RefSeq" id="WP_090376966.1">
    <property type="nucleotide sequence ID" value="NZ_CP156749.1"/>
</dbReference>
<proteinExistence type="predicted"/>
<dbReference type="EMBL" id="FNSC01000001">
    <property type="protein sequence ID" value="SEC40269.1"/>
    <property type="molecule type" value="Genomic_DNA"/>
</dbReference>
<dbReference type="PANTHER" id="PTHR33336">
    <property type="entry name" value="QUINOL MONOOXYGENASE YGIN-RELATED"/>
    <property type="match status" value="1"/>
</dbReference>
<dbReference type="GO" id="GO:0005829">
    <property type="term" value="C:cytosol"/>
    <property type="evidence" value="ECO:0007669"/>
    <property type="project" value="TreeGrafter"/>
</dbReference>
<evidence type="ECO:0000313" key="2">
    <source>
        <dbReference type="EMBL" id="SEC40269.1"/>
    </source>
</evidence>